<protein>
    <recommendedName>
        <fullName evidence="4 5">Large ribosomal subunit protein uL10</fullName>
    </recommendedName>
</protein>
<dbReference type="NCBIfam" id="NF000955">
    <property type="entry name" value="PRK00099.1-1"/>
    <property type="match status" value="1"/>
</dbReference>
<dbReference type="PROSITE" id="PS01109">
    <property type="entry name" value="RIBOSOMAL_L10"/>
    <property type="match status" value="1"/>
</dbReference>
<dbReference type="OrthoDB" id="9808307at2"/>
<dbReference type="Gene3D" id="3.30.70.1730">
    <property type="match status" value="1"/>
</dbReference>
<comment type="subunit">
    <text evidence="5">Part of the ribosomal stalk of the 50S ribosomal subunit. The N-terminus interacts with L11 and the large rRNA to form the base of the stalk. The C-terminus forms an elongated spine to which L12 dimers bind in a sequential fashion forming a multimeric L10(L12)X complex.</text>
</comment>
<dbReference type="eggNOG" id="COG0244">
    <property type="taxonomic scope" value="Bacteria"/>
</dbReference>
<dbReference type="STRING" id="999415.HMPREF9943_01379"/>
<dbReference type="InterPro" id="IPR043141">
    <property type="entry name" value="Ribosomal_uL10-like_sf"/>
</dbReference>
<dbReference type="CDD" id="cd05797">
    <property type="entry name" value="Ribosomal_L10"/>
    <property type="match status" value="1"/>
</dbReference>
<name>M2NE25_9FIRM</name>
<dbReference type="InterPro" id="IPR001790">
    <property type="entry name" value="Ribosomal_uL10"/>
</dbReference>
<keyword evidence="8" id="KW-1185">Reference proteome</keyword>
<dbReference type="GO" id="GO:0015934">
    <property type="term" value="C:large ribosomal subunit"/>
    <property type="evidence" value="ECO:0007669"/>
    <property type="project" value="InterPro"/>
</dbReference>
<dbReference type="InterPro" id="IPR022973">
    <property type="entry name" value="Ribosomal_uL10_bac"/>
</dbReference>
<dbReference type="AlphaFoldDB" id="M2NE25"/>
<gene>
    <name evidence="5" type="primary">rplJ</name>
    <name evidence="7" type="ORF">HMPREF9943_01379</name>
</gene>
<evidence type="ECO:0000256" key="6">
    <source>
        <dbReference type="SAM" id="MobiDB-lite"/>
    </source>
</evidence>
<dbReference type="InterPro" id="IPR047865">
    <property type="entry name" value="Ribosomal_uL10_bac_type"/>
</dbReference>
<dbReference type="EMBL" id="AGEJ01000021">
    <property type="protein sequence ID" value="EMD16453.1"/>
    <property type="molecule type" value="Genomic_DNA"/>
</dbReference>
<sequence>MAKEEVLAQKQAIIDEVTDKLNNSASVVVAEYRGLSVAEVTELRRALRAENVDLKIYKNKLVKRATEATGKTELNEYLVGPNAMAFGTDDAVAPARVLAKFAKKHKNLVIKSAIVEGKLLNVDEVKAISALPDRKGMYSMLLGTLQAPVAKFARAVQAVADAKPAEGSAVAEPVKEEAAEAAAE</sequence>
<dbReference type="RefSeq" id="WP_004803396.1">
    <property type="nucleotide sequence ID" value="NZ_AUGJ01000027.1"/>
</dbReference>
<dbReference type="GO" id="GO:0003735">
    <property type="term" value="F:structural constituent of ribosome"/>
    <property type="evidence" value="ECO:0007669"/>
    <property type="project" value="InterPro"/>
</dbReference>
<reference evidence="7 8" key="1">
    <citation type="submission" date="2013-02" db="EMBL/GenBank/DDBJ databases">
        <title>The Genome Sequence of Lactobacillus catenaformis F0143.</title>
        <authorList>
            <consortium name="The Broad Institute Genome Sequencing Platform"/>
            <person name="Earl A."/>
            <person name="Ward D."/>
            <person name="Feldgarden M."/>
            <person name="Gevers D."/>
            <person name="Izard J."/>
            <person name="Blanton J.M."/>
            <person name="Mathney J."/>
            <person name="Dewhirst F.E."/>
            <person name="Young S.K."/>
            <person name="Zeng Q."/>
            <person name="Gargeya S."/>
            <person name="Fitzgerald M."/>
            <person name="Haas B."/>
            <person name="Abouelleil A."/>
            <person name="Alvarado L."/>
            <person name="Arachchi H.M."/>
            <person name="Berlin A."/>
            <person name="Chapman S.B."/>
            <person name="Gearin G."/>
            <person name="Goldberg J."/>
            <person name="Griggs A."/>
            <person name="Gujja S."/>
            <person name="Hansen M."/>
            <person name="Heiman D."/>
            <person name="Howarth C."/>
            <person name="Larimer J."/>
            <person name="Lui A."/>
            <person name="MacDonald P.J.P."/>
            <person name="McCowen C."/>
            <person name="Montmayeur A."/>
            <person name="Murphy C."/>
            <person name="Neiman D."/>
            <person name="Pearson M."/>
            <person name="Priest M."/>
            <person name="Roberts A."/>
            <person name="Saif S."/>
            <person name="Shea T."/>
            <person name="Sisk P."/>
            <person name="Stolte C."/>
            <person name="Sykes S."/>
            <person name="Wortman J."/>
            <person name="Nusbaum C."/>
            <person name="Birren B."/>
        </authorList>
    </citation>
    <scope>NUCLEOTIDE SEQUENCE [LARGE SCALE GENOMIC DNA]</scope>
    <source>
        <strain evidence="7 8">OT 569</strain>
    </source>
</reference>
<dbReference type="PANTHER" id="PTHR11560">
    <property type="entry name" value="39S RIBOSOMAL PROTEIN L10, MITOCHONDRIAL"/>
    <property type="match status" value="1"/>
</dbReference>
<evidence type="ECO:0000313" key="7">
    <source>
        <dbReference type="EMBL" id="EMD16453.1"/>
    </source>
</evidence>
<comment type="similarity">
    <text evidence="1 5">Belongs to the universal ribosomal protein uL10 family.</text>
</comment>
<evidence type="ECO:0000256" key="5">
    <source>
        <dbReference type="HAMAP-Rule" id="MF_00362"/>
    </source>
</evidence>
<organism evidence="7 8">
    <name type="scientific">Eggerthia catenaformis OT 569 = DSM 20559</name>
    <dbReference type="NCBI Taxonomy" id="999415"/>
    <lineage>
        <taxon>Bacteria</taxon>
        <taxon>Bacillati</taxon>
        <taxon>Bacillota</taxon>
        <taxon>Erysipelotrichia</taxon>
        <taxon>Erysipelotrichales</taxon>
        <taxon>Coprobacillaceae</taxon>
        <taxon>Eggerthia</taxon>
    </lineage>
</organism>
<dbReference type="Pfam" id="PF00466">
    <property type="entry name" value="Ribosomal_L10"/>
    <property type="match status" value="1"/>
</dbReference>
<dbReference type="GO" id="GO:0006412">
    <property type="term" value="P:translation"/>
    <property type="evidence" value="ECO:0007669"/>
    <property type="project" value="UniProtKB-UniRule"/>
</dbReference>
<dbReference type="PATRIC" id="fig|999415.3.peg.1401"/>
<feature type="region of interest" description="Disordered" evidence="6">
    <location>
        <begin position="164"/>
        <end position="184"/>
    </location>
</feature>
<evidence type="ECO:0000256" key="2">
    <source>
        <dbReference type="ARBA" id="ARBA00022980"/>
    </source>
</evidence>
<evidence type="ECO:0000313" key="8">
    <source>
        <dbReference type="Proteomes" id="UP000011758"/>
    </source>
</evidence>
<keyword evidence="2 5" id="KW-0689">Ribosomal protein</keyword>
<proteinExistence type="inferred from homology"/>
<evidence type="ECO:0000256" key="4">
    <source>
        <dbReference type="ARBA" id="ARBA00035202"/>
    </source>
</evidence>
<dbReference type="SUPFAM" id="SSF160369">
    <property type="entry name" value="Ribosomal protein L10-like"/>
    <property type="match status" value="1"/>
</dbReference>
<keyword evidence="5" id="KW-0694">RNA-binding</keyword>
<comment type="function">
    <text evidence="5">Forms part of the ribosomal stalk, playing a central role in the interaction of the ribosome with GTP-bound translation factors.</text>
</comment>
<keyword evidence="5" id="KW-0699">rRNA-binding</keyword>
<accession>M2NE25</accession>
<evidence type="ECO:0000256" key="1">
    <source>
        <dbReference type="ARBA" id="ARBA00008889"/>
    </source>
</evidence>
<dbReference type="InterPro" id="IPR002363">
    <property type="entry name" value="Ribosomal_uL10_CS_bac"/>
</dbReference>
<comment type="caution">
    <text evidence="7">The sequence shown here is derived from an EMBL/GenBank/DDBJ whole genome shotgun (WGS) entry which is preliminary data.</text>
</comment>
<evidence type="ECO:0000256" key="3">
    <source>
        <dbReference type="ARBA" id="ARBA00023274"/>
    </source>
</evidence>
<dbReference type="Proteomes" id="UP000011758">
    <property type="component" value="Unassembled WGS sequence"/>
</dbReference>
<keyword evidence="3 5" id="KW-0687">Ribonucleoprotein</keyword>
<dbReference type="GO" id="GO:0070180">
    <property type="term" value="F:large ribosomal subunit rRNA binding"/>
    <property type="evidence" value="ECO:0007669"/>
    <property type="project" value="UniProtKB-UniRule"/>
</dbReference>
<dbReference type="HAMAP" id="MF_00362">
    <property type="entry name" value="Ribosomal_uL10"/>
    <property type="match status" value="1"/>
</dbReference>